<dbReference type="RefSeq" id="WP_009112828.1">
    <property type="nucleotide sequence ID" value="NZ_CP034036.1"/>
</dbReference>
<gene>
    <name evidence="1" type="ORF">DDT54_08350</name>
    <name evidence="2" type="ORF">EH206_10975</name>
</gene>
<dbReference type="AlphaFoldDB" id="A0A2U1USN6"/>
<evidence type="ECO:0000313" key="2">
    <source>
        <dbReference type="EMBL" id="QCR04647.1"/>
    </source>
</evidence>
<organism evidence="1 3">
    <name type="scientific">Brenneria nigrifluens DSM 30175 = ATCC 13028</name>
    <dbReference type="NCBI Taxonomy" id="1121120"/>
    <lineage>
        <taxon>Bacteria</taxon>
        <taxon>Pseudomonadati</taxon>
        <taxon>Pseudomonadota</taxon>
        <taxon>Gammaproteobacteria</taxon>
        <taxon>Enterobacterales</taxon>
        <taxon>Pectobacteriaceae</taxon>
        <taxon>Brenneria</taxon>
    </lineage>
</organism>
<dbReference type="EMBL" id="QDKK01000011">
    <property type="protein sequence ID" value="PWC24688.1"/>
    <property type="molecule type" value="Genomic_DNA"/>
</dbReference>
<dbReference type="Proteomes" id="UP000295985">
    <property type="component" value="Unassembled WGS sequence"/>
</dbReference>
<name>A0A2U1USN6_9GAMM</name>
<dbReference type="OrthoDB" id="6431873at2"/>
<protein>
    <submittedName>
        <fullName evidence="1">Uncharacterized protein</fullName>
    </submittedName>
</protein>
<reference evidence="2 4" key="2">
    <citation type="submission" date="2018-11" db="EMBL/GenBank/DDBJ databases">
        <title>Genome sequences of Brenneria nigrifluens and Brenneria rubrifaciens.</title>
        <authorList>
            <person name="Poret-Peterson A.T."/>
            <person name="McClean A.E."/>
            <person name="Kluepfel D.A."/>
        </authorList>
    </citation>
    <scope>NUCLEOTIDE SEQUENCE [LARGE SCALE GENOMIC DNA]</scope>
    <source>
        <strain evidence="2 4">ATCC 13028</strain>
    </source>
</reference>
<dbReference type="EMBL" id="CP034036">
    <property type="protein sequence ID" value="QCR04647.1"/>
    <property type="molecule type" value="Genomic_DNA"/>
</dbReference>
<evidence type="ECO:0000313" key="1">
    <source>
        <dbReference type="EMBL" id="PWC24688.1"/>
    </source>
</evidence>
<evidence type="ECO:0000313" key="4">
    <source>
        <dbReference type="Proteomes" id="UP000303847"/>
    </source>
</evidence>
<dbReference type="Proteomes" id="UP000303847">
    <property type="component" value="Chromosome"/>
</dbReference>
<evidence type="ECO:0000313" key="3">
    <source>
        <dbReference type="Proteomes" id="UP000295985"/>
    </source>
</evidence>
<reference evidence="1 3" key="1">
    <citation type="submission" date="2018-04" db="EMBL/GenBank/DDBJ databases">
        <title>Brenneria corticis sp.nov.</title>
        <authorList>
            <person name="Li Y."/>
        </authorList>
    </citation>
    <scope>NUCLEOTIDE SEQUENCE [LARGE SCALE GENOMIC DNA]</scope>
    <source>
        <strain evidence="1 3">LMG 2694</strain>
    </source>
</reference>
<keyword evidence="4" id="KW-1185">Reference proteome</keyword>
<proteinExistence type="predicted"/>
<accession>A0A2U1USN6</accession>
<sequence>MSTVIKEGIQVKCTRCRNTHFESERISKRDPAYKGISVFTQVCPCCGCKNFYDLTPQFAWCWASGLIEIGDYPPSPEQDGSGAIMIATGPKYALKGFLDVVARHGKGESAGKLLVPGVPEAPDGDAAIDALTAWLAWCEPRKAAKRDGIKICFGEAN</sequence>